<evidence type="ECO:0000259" key="1">
    <source>
        <dbReference type="Pfam" id="PF14727"/>
    </source>
</evidence>
<dbReference type="Pfam" id="PF14728">
    <property type="entry name" value="PTHB1_GAE"/>
    <property type="match status" value="1"/>
</dbReference>
<name>B0WLK0_CULQU</name>
<feature type="domain" description="PTHB1 platform" evidence="3">
    <location>
        <begin position="525"/>
        <end position="593"/>
    </location>
</feature>
<dbReference type="GO" id="GO:0016020">
    <property type="term" value="C:membrane"/>
    <property type="evidence" value="ECO:0007669"/>
    <property type="project" value="TreeGrafter"/>
</dbReference>
<organism>
    <name type="scientific">Culex quinquefasciatus</name>
    <name type="common">Southern house mosquito</name>
    <name type="synonym">Culex pungens</name>
    <dbReference type="NCBI Taxonomy" id="7176"/>
    <lineage>
        <taxon>Eukaryota</taxon>
        <taxon>Metazoa</taxon>
        <taxon>Ecdysozoa</taxon>
        <taxon>Arthropoda</taxon>
        <taxon>Hexapoda</taxon>
        <taxon>Insecta</taxon>
        <taxon>Pterygota</taxon>
        <taxon>Neoptera</taxon>
        <taxon>Endopterygota</taxon>
        <taxon>Diptera</taxon>
        <taxon>Nematocera</taxon>
        <taxon>Culicoidea</taxon>
        <taxon>Culicidae</taxon>
        <taxon>Culicinae</taxon>
        <taxon>Culicini</taxon>
        <taxon>Culex</taxon>
        <taxon>Culex</taxon>
    </lineage>
</organism>
<evidence type="ECO:0000259" key="2">
    <source>
        <dbReference type="Pfam" id="PF14728"/>
    </source>
</evidence>
<dbReference type="GO" id="GO:0060271">
    <property type="term" value="P:cilium assembly"/>
    <property type="evidence" value="ECO:0007669"/>
    <property type="project" value="TreeGrafter"/>
</dbReference>
<dbReference type="VEuPathDB" id="VectorBase:CPIJ007690"/>
<reference evidence="5" key="2">
    <citation type="submission" date="2020-05" db="UniProtKB">
        <authorList>
            <consortium name="EnsemblMetazoa"/>
        </authorList>
    </citation>
    <scope>IDENTIFICATION</scope>
    <source>
        <strain evidence="5">JHB</strain>
    </source>
</reference>
<feature type="domain" description="PTHB1 GAE" evidence="2">
    <location>
        <begin position="439"/>
        <end position="522"/>
    </location>
</feature>
<dbReference type="InterPro" id="IPR028074">
    <property type="entry name" value="PHTB1_GAE_dom"/>
</dbReference>
<keyword evidence="6" id="KW-1185">Reference proteome</keyword>
<dbReference type="SUPFAM" id="SSF50978">
    <property type="entry name" value="WD40 repeat-like"/>
    <property type="match status" value="1"/>
</dbReference>
<dbReference type="OrthoDB" id="10262646at2759"/>
<evidence type="ECO:0000313" key="4">
    <source>
        <dbReference type="EMBL" id="EDS30530.1"/>
    </source>
</evidence>
<dbReference type="InterPro" id="IPR028073">
    <property type="entry name" value="PHTB1_N_dom"/>
</dbReference>
<feature type="domain" description="PTHB1 N-terminal" evidence="1">
    <location>
        <begin position="1"/>
        <end position="364"/>
    </location>
</feature>
<dbReference type="Pfam" id="PF14727">
    <property type="entry name" value="PHTB1_N"/>
    <property type="match status" value="1"/>
</dbReference>
<accession>B0WLK0</accession>
<dbReference type="HOGENOM" id="CLU_015674_0_0_1"/>
<dbReference type="FunCoup" id="B0WLK0">
    <property type="interactions" value="107"/>
</dbReference>
<sequence length="596" mass="66644">MSLFKVCNWWKTQCPDVNPNYDSFSIHCTRLCLEEGEKDSILVGSHAGYFSIYQPSHKTDEDPHFDNTFQHSDVILEIKLNLPVIGVTSGKFTTASKTDTKLHVAILHPAKVCIYQILTIDGIADHGDHTRLHLLYEHVLAKPAFSLCRGNFGGVKGRDFLCVQHLDGTLRFYEQDGISFEVTLPGERNIPSPIQYVPRVDCFVTVSPAWELECYRYQDLSETNDSLRRKDPIWSICVGEYALDLNVHQVSNGESVIMVLGENNFFCITDTGKVKFIKKLDYSPICFHSFVIGWYWEPDVRLMVAVVSESGSLLLYEGNQIVWSAELPEIPVALGRANVSGLPGALVSLNSTGLLSVDYLGSEPHLFKVPPLNLGQFEIEKCQKEMLELEKEIRSGVDFSDIAVINAASERDVALHALIDPKLEKCTYKTNNSGSYLTMCQMIVSVKTRINLELLQICIAPDPAIKCVPTTFMFRDVAAESNQRLEAWIYPFHQVTPATLNVKISCSFTNKQGITRVIQKTVTLPLSMFVKTCQASKEAIHKVTLTIHEANEGLAKLFPEFISEGSPHALGLQSLVTGSKVTIVAAKNTNRYRFVQ</sequence>
<dbReference type="InterPro" id="IPR055362">
    <property type="entry name" value="PTHB1_pf_dom"/>
</dbReference>
<evidence type="ECO:0000259" key="3">
    <source>
        <dbReference type="Pfam" id="PF23337"/>
    </source>
</evidence>
<dbReference type="VEuPathDB" id="VectorBase:CQUJHB008266"/>
<dbReference type="Proteomes" id="UP000002320">
    <property type="component" value="Unassembled WGS sequence"/>
</dbReference>
<proteinExistence type="predicted"/>
<dbReference type="KEGG" id="cqu:CpipJ_CPIJ007690"/>
<dbReference type="EnsemblMetazoa" id="CPIJ007690-RA">
    <property type="protein sequence ID" value="CPIJ007690-PA"/>
    <property type="gene ID" value="CPIJ007690"/>
</dbReference>
<reference evidence="4" key="1">
    <citation type="submission" date="2007-03" db="EMBL/GenBank/DDBJ databases">
        <title>Annotation of Culex pipiens quinquefasciatus.</title>
        <authorList>
            <consortium name="The Broad Institute Genome Sequencing Platform"/>
            <person name="Atkinson P.W."/>
            <person name="Hemingway J."/>
            <person name="Christensen B.M."/>
            <person name="Higgs S."/>
            <person name="Kodira C."/>
            <person name="Hannick L."/>
            <person name="Megy K."/>
            <person name="O'Leary S."/>
            <person name="Pearson M."/>
            <person name="Haas B.J."/>
            <person name="Mauceli E."/>
            <person name="Wortman J.R."/>
            <person name="Lee N.H."/>
            <person name="Guigo R."/>
            <person name="Stanke M."/>
            <person name="Alvarado L."/>
            <person name="Amedeo P."/>
            <person name="Antoine C.H."/>
            <person name="Arensburger P."/>
            <person name="Bidwell S.L."/>
            <person name="Crawford M."/>
            <person name="Camaro F."/>
            <person name="Devon K."/>
            <person name="Engels R."/>
            <person name="Hammond M."/>
            <person name="Howarth C."/>
            <person name="Koehrsen M."/>
            <person name="Lawson D."/>
            <person name="Montgomery P."/>
            <person name="Nene V."/>
            <person name="Nusbaum C."/>
            <person name="Puiu D."/>
            <person name="Romero-Severson J."/>
            <person name="Severson D.W."/>
            <person name="Shumway M."/>
            <person name="Sisk P."/>
            <person name="Stolte C."/>
            <person name="Zeng Q."/>
            <person name="Eisenstadt E."/>
            <person name="Fraser-Liggett C."/>
            <person name="Strausberg R."/>
            <person name="Galagan J."/>
            <person name="Birren B."/>
            <person name="Collins F.H."/>
        </authorList>
    </citation>
    <scope>NUCLEOTIDE SEQUENCE [LARGE SCALE GENOMIC DNA]</scope>
    <source>
        <strain evidence="4">JHB</strain>
    </source>
</reference>
<evidence type="ECO:0000313" key="5">
    <source>
        <dbReference type="EnsemblMetazoa" id="CPIJ007690-PA"/>
    </source>
</evidence>
<gene>
    <name evidence="5" type="primary">6040122</name>
    <name evidence="4" type="ORF">CpipJ_CPIJ007690</name>
</gene>
<dbReference type="PANTHER" id="PTHR20991:SF0">
    <property type="entry name" value="PROTEIN PTHB1"/>
    <property type="match status" value="1"/>
</dbReference>
<dbReference type="InterPro" id="IPR036322">
    <property type="entry name" value="WD40_repeat_dom_sf"/>
</dbReference>
<dbReference type="STRING" id="7176.B0WLK0"/>
<dbReference type="Pfam" id="PF23337">
    <property type="entry name" value="PTHB1_pf"/>
    <property type="match status" value="1"/>
</dbReference>
<dbReference type="InterPro" id="IPR026511">
    <property type="entry name" value="PTHB1"/>
</dbReference>
<dbReference type="AlphaFoldDB" id="B0WLK0"/>
<dbReference type="eggNOG" id="KOG3679">
    <property type="taxonomic scope" value="Eukaryota"/>
</dbReference>
<protein>
    <submittedName>
        <fullName evidence="4">PTHB1</fullName>
    </submittedName>
</protein>
<dbReference type="EMBL" id="DS231987">
    <property type="protein sequence ID" value="EDS30530.1"/>
    <property type="molecule type" value="Genomic_DNA"/>
</dbReference>
<dbReference type="InParanoid" id="B0WLK0"/>
<evidence type="ECO:0000313" key="6">
    <source>
        <dbReference type="Proteomes" id="UP000002320"/>
    </source>
</evidence>
<dbReference type="GO" id="GO:0034464">
    <property type="term" value="C:BBSome"/>
    <property type="evidence" value="ECO:0007669"/>
    <property type="project" value="InterPro"/>
</dbReference>
<dbReference type="PANTHER" id="PTHR20991">
    <property type="entry name" value="PARATHYROID HORMONE-RESPONSIVE B1 GENE"/>
    <property type="match status" value="1"/>
</dbReference>